<proteinExistence type="predicted"/>
<dbReference type="EMBL" id="MU274916">
    <property type="protein sequence ID" value="KAI0087773.1"/>
    <property type="molecule type" value="Genomic_DNA"/>
</dbReference>
<protein>
    <submittedName>
        <fullName evidence="1">Uncharacterized protein</fullName>
    </submittedName>
</protein>
<gene>
    <name evidence="1" type="ORF">BDY19DRAFT_222670</name>
</gene>
<evidence type="ECO:0000313" key="2">
    <source>
        <dbReference type="Proteomes" id="UP001055072"/>
    </source>
</evidence>
<organism evidence="1 2">
    <name type="scientific">Irpex rosettiformis</name>
    <dbReference type="NCBI Taxonomy" id="378272"/>
    <lineage>
        <taxon>Eukaryota</taxon>
        <taxon>Fungi</taxon>
        <taxon>Dikarya</taxon>
        <taxon>Basidiomycota</taxon>
        <taxon>Agaricomycotina</taxon>
        <taxon>Agaricomycetes</taxon>
        <taxon>Polyporales</taxon>
        <taxon>Irpicaceae</taxon>
        <taxon>Irpex</taxon>
    </lineage>
</organism>
<sequence>MDKCPPEVHWRIISYACTDDGYTGCSLSLVSRYIHQVSSPYRWQCVSLPGYDSVISFSRKLEKVHTRRPIRHLFLSDREFEIPSRLTETLSFFSASVYDHGARSVSLCLSASFPLLQELTIRARCTTVHLAGDSPGDTIPCNMPNLTHLHLALPFLGFSRGVLQATHNLVWSISTDITHLRLTMLDKWGSRRVVEVIHSELSQSGIVPDAFDLPPSEWDSPRVATASPITWDRLLPDNFQLFAIQPSPTSTFYCTCCMDLRGDVDVMRILDGMSSLADKERFVCMARRPIQMRKCRTDPMEVAGYGLVEAQSDWMERVQGDGGCWREKDDDDVDSMGRTGKSRSPATPILIPNRKPRRHFKKQLKNAFKKLKVW</sequence>
<keyword evidence="2" id="KW-1185">Reference proteome</keyword>
<comment type="caution">
    <text evidence="1">The sequence shown here is derived from an EMBL/GenBank/DDBJ whole genome shotgun (WGS) entry which is preliminary data.</text>
</comment>
<reference evidence="1" key="1">
    <citation type="journal article" date="2021" name="Environ. Microbiol.">
        <title>Gene family expansions and transcriptome signatures uncover fungal adaptations to wood decay.</title>
        <authorList>
            <person name="Hage H."/>
            <person name="Miyauchi S."/>
            <person name="Viragh M."/>
            <person name="Drula E."/>
            <person name="Min B."/>
            <person name="Chaduli D."/>
            <person name="Navarro D."/>
            <person name="Favel A."/>
            <person name="Norest M."/>
            <person name="Lesage-Meessen L."/>
            <person name="Balint B."/>
            <person name="Merenyi Z."/>
            <person name="de Eugenio L."/>
            <person name="Morin E."/>
            <person name="Martinez A.T."/>
            <person name="Baldrian P."/>
            <person name="Stursova M."/>
            <person name="Martinez M.J."/>
            <person name="Novotny C."/>
            <person name="Magnuson J.K."/>
            <person name="Spatafora J.W."/>
            <person name="Maurice S."/>
            <person name="Pangilinan J."/>
            <person name="Andreopoulos W."/>
            <person name="LaButti K."/>
            <person name="Hundley H."/>
            <person name="Na H."/>
            <person name="Kuo A."/>
            <person name="Barry K."/>
            <person name="Lipzen A."/>
            <person name="Henrissat B."/>
            <person name="Riley R."/>
            <person name="Ahrendt S."/>
            <person name="Nagy L.G."/>
            <person name="Grigoriev I.V."/>
            <person name="Martin F."/>
            <person name="Rosso M.N."/>
        </authorList>
    </citation>
    <scope>NUCLEOTIDE SEQUENCE</scope>
    <source>
        <strain evidence="1">CBS 384.51</strain>
    </source>
</reference>
<evidence type="ECO:0000313" key="1">
    <source>
        <dbReference type="EMBL" id="KAI0087773.1"/>
    </source>
</evidence>
<dbReference type="Proteomes" id="UP001055072">
    <property type="component" value="Unassembled WGS sequence"/>
</dbReference>
<accession>A0ACB8U0L2</accession>
<name>A0ACB8U0L2_9APHY</name>